<dbReference type="RefSeq" id="WP_128444667.1">
    <property type="nucleotide sequence ID" value="NZ_SBIP01000004.1"/>
</dbReference>
<dbReference type="Proteomes" id="UP000287687">
    <property type="component" value="Unassembled WGS sequence"/>
</dbReference>
<dbReference type="Gene3D" id="3.40.630.30">
    <property type="match status" value="1"/>
</dbReference>
<dbReference type="InterPro" id="IPR038740">
    <property type="entry name" value="BioF2-like_GNAT_dom"/>
</dbReference>
<gene>
    <name evidence="2" type="ORF">EPK99_19080</name>
</gene>
<dbReference type="GO" id="GO:0016740">
    <property type="term" value="F:transferase activity"/>
    <property type="evidence" value="ECO:0007669"/>
    <property type="project" value="UniProtKB-KW"/>
</dbReference>
<dbReference type="SUPFAM" id="SSF55729">
    <property type="entry name" value="Acyl-CoA N-acyltransferases (Nat)"/>
    <property type="match status" value="1"/>
</dbReference>
<protein>
    <submittedName>
        <fullName evidence="2">GNAT family N-acetyltransferase</fullName>
    </submittedName>
</protein>
<evidence type="ECO:0000313" key="2">
    <source>
        <dbReference type="EMBL" id="RWX75788.1"/>
    </source>
</evidence>
<proteinExistence type="predicted"/>
<dbReference type="Pfam" id="PF13480">
    <property type="entry name" value="Acetyltransf_6"/>
    <property type="match status" value="1"/>
</dbReference>
<reference evidence="2 3" key="1">
    <citation type="submission" date="2019-01" db="EMBL/GenBank/DDBJ databases">
        <title>The draft genome of Rhizobium sp. 24NR.</title>
        <authorList>
            <person name="Liu L."/>
            <person name="Liang L."/>
            <person name="Shi S."/>
            <person name="Xu L."/>
            <person name="Wang X."/>
            <person name="Li L."/>
            <person name="Zhang X."/>
        </authorList>
    </citation>
    <scope>NUCLEOTIDE SEQUENCE [LARGE SCALE GENOMIC DNA]</scope>
    <source>
        <strain evidence="2 3">24NR</strain>
    </source>
</reference>
<keyword evidence="3" id="KW-1185">Reference proteome</keyword>
<feature type="domain" description="BioF2-like acetyltransferase" evidence="1">
    <location>
        <begin position="196"/>
        <end position="347"/>
    </location>
</feature>
<sequence>MQKRNALYAQPIPEVVETERQGRTVGFSALDIRLEMAPGALEQEWRRLEQSGRTSLHQGFDWCRAWCDAQDTELFLVQGTAGGETWLLLPLEVSTETGLKVARFPGGRFNNINTGLFDPMLAVPDAEELQNFAVSLAHLLRGHADLIALDNVPLSWRGAAHPLAGLATIENQNRSFQLPLFPNFEATLSQLNAKGRRKKFRSQMRKLEAIGGFEHIVATGQDSHALLELFFRQKGERLTSLGLPDVFASPETRQFFHNLLNVPAENSNMPLSLHAIRLKGTHDGHIAAIAGLARKGDHVICLFSSIDESIAADASPGELLFWLMIEQCCHNGVAIFDFGIGDQLYKRSWCSQETIQHDLLIPVSWKGSLARPALIASTKAKAAVKRNPRLYSLLQRWRSGALHNSSGGKRS</sequence>
<organism evidence="2 3">
    <name type="scientific">Neorhizobium lilium</name>
    <dbReference type="NCBI Taxonomy" id="2503024"/>
    <lineage>
        <taxon>Bacteria</taxon>
        <taxon>Pseudomonadati</taxon>
        <taxon>Pseudomonadota</taxon>
        <taxon>Alphaproteobacteria</taxon>
        <taxon>Hyphomicrobiales</taxon>
        <taxon>Rhizobiaceae</taxon>
        <taxon>Rhizobium/Agrobacterium group</taxon>
        <taxon>Neorhizobium</taxon>
    </lineage>
</organism>
<name>A0A444LDA6_9HYPH</name>
<dbReference type="InterPro" id="IPR016181">
    <property type="entry name" value="Acyl_CoA_acyltransferase"/>
</dbReference>
<dbReference type="AlphaFoldDB" id="A0A444LDA6"/>
<evidence type="ECO:0000259" key="1">
    <source>
        <dbReference type="Pfam" id="PF13480"/>
    </source>
</evidence>
<dbReference type="OrthoDB" id="8193702at2"/>
<evidence type="ECO:0000313" key="3">
    <source>
        <dbReference type="Proteomes" id="UP000287687"/>
    </source>
</evidence>
<dbReference type="EMBL" id="SBIP01000004">
    <property type="protein sequence ID" value="RWX75788.1"/>
    <property type="molecule type" value="Genomic_DNA"/>
</dbReference>
<accession>A0A444LDA6</accession>
<keyword evidence="2" id="KW-0808">Transferase</keyword>
<comment type="caution">
    <text evidence="2">The sequence shown here is derived from an EMBL/GenBank/DDBJ whole genome shotgun (WGS) entry which is preliminary data.</text>
</comment>